<feature type="domain" description="EF-hand" evidence="1">
    <location>
        <begin position="64"/>
        <end position="99"/>
    </location>
</feature>
<dbReference type="SUPFAM" id="SSF47473">
    <property type="entry name" value="EF-hand"/>
    <property type="match status" value="1"/>
</dbReference>
<organism evidence="2 3">
    <name type="scientific">Trichechus manatus latirostris</name>
    <name type="common">Florida manatee</name>
    <dbReference type="NCBI Taxonomy" id="127582"/>
    <lineage>
        <taxon>Eukaryota</taxon>
        <taxon>Metazoa</taxon>
        <taxon>Chordata</taxon>
        <taxon>Craniata</taxon>
        <taxon>Vertebrata</taxon>
        <taxon>Euteleostomi</taxon>
        <taxon>Mammalia</taxon>
        <taxon>Eutheria</taxon>
        <taxon>Afrotheria</taxon>
        <taxon>Sirenia</taxon>
        <taxon>Trichechidae</taxon>
        <taxon>Trichechus</taxon>
    </lineage>
</organism>
<dbReference type="GeneID" id="105756618"/>
<dbReference type="AlphaFoldDB" id="A0A2Y9RLM2"/>
<evidence type="ECO:0000313" key="3">
    <source>
        <dbReference type="RefSeq" id="XP_023592829.1"/>
    </source>
</evidence>
<dbReference type="PROSITE" id="PS50222">
    <property type="entry name" value="EF_HAND_2"/>
    <property type="match status" value="1"/>
</dbReference>
<dbReference type="CTD" id="100130771"/>
<proteinExistence type="predicted"/>
<dbReference type="FunCoup" id="A0A2Y9RLM2">
    <property type="interactions" value="9"/>
</dbReference>
<dbReference type="InterPro" id="IPR056587">
    <property type="entry name" value="EF_EFCAB10_C"/>
</dbReference>
<accession>A0A2Y9RLM2</accession>
<dbReference type="Pfam" id="PF24548">
    <property type="entry name" value="EF_EFCAB10_C"/>
    <property type="match status" value="1"/>
</dbReference>
<dbReference type="RefSeq" id="XP_023592829.1">
    <property type="nucleotide sequence ID" value="XM_023737061.1"/>
</dbReference>
<dbReference type="CDD" id="cd22976">
    <property type="entry name" value="DD_EFCAB10"/>
    <property type="match status" value="1"/>
</dbReference>
<dbReference type="InterPro" id="IPR039879">
    <property type="entry name" value="EFC10"/>
</dbReference>
<gene>
    <name evidence="3" type="primary">EFCAB10</name>
</gene>
<sequence>MEASRNREREAKEYLEKHKIMELLNLLTSALLFCRPGKPREYLIATLERLRIAQVTGVAFSFFMDNTNIVAMFEMLDSSNRGTISFVQYKEALKTLGLCTADEVLKDDGHAITLEKFRNEVCIYPVSLQASARKF</sequence>
<dbReference type="PANTHER" id="PTHR21847:SF1">
    <property type="entry name" value="EF-HAND CALCIUM-BINDING DOMAIN-CONTAINING PROTEIN 10"/>
    <property type="match status" value="1"/>
</dbReference>
<protein>
    <submittedName>
        <fullName evidence="3">EF-hand calcium-binding domain-containing protein 10 isoform X1</fullName>
    </submittedName>
</protein>
<dbReference type="InterPro" id="IPR002048">
    <property type="entry name" value="EF_hand_dom"/>
</dbReference>
<dbReference type="GO" id="GO:0005509">
    <property type="term" value="F:calcium ion binding"/>
    <property type="evidence" value="ECO:0007669"/>
    <property type="project" value="InterPro"/>
</dbReference>
<reference evidence="3" key="1">
    <citation type="submission" date="2025-08" db="UniProtKB">
        <authorList>
            <consortium name="RefSeq"/>
        </authorList>
    </citation>
    <scope>IDENTIFICATION</scope>
</reference>
<evidence type="ECO:0000259" key="1">
    <source>
        <dbReference type="PROSITE" id="PS50222"/>
    </source>
</evidence>
<dbReference type="STRING" id="127582.A0A2Y9RLM2"/>
<evidence type="ECO:0000313" key="2">
    <source>
        <dbReference type="Proteomes" id="UP000248480"/>
    </source>
</evidence>
<dbReference type="InterPro" id="IPR011992">
    <property type="entry name" value="EF-hand-dom_pair"/>
</dbReference>
<dbReference type="InterPro" id="IPR049760">
    <property type="entry name" value="DD_EFCAB10"/>
</dbReference>
<dbReference type="PANTHER" id="PTHR21847">
    <property type="entry name" value="EF-HAND CALCIUM-BINDING DOMAIN-CONTAINING PROTEIN 10"/>
    <property type="match status" value="1"/>
</dbReference>
<dbReference type="Proteomes" id="UP000248480">
    <property type="component" value="Unplaced"/>
</dbReference>
<dbReference type="InParanoid" id="A0A2Y9RLM2"/>
<name>A0A2Y9RLM2_TRIMA</name>
<keyword evidence="2" id="KW-1185">Reference proteome</keyword>
<dbReference type="SUPFAM" id="SSF47391">
    <property type="entry name" value="Dimerization-anchoring domain of cAMP-dependent PK regulatory subunit"/>
    <property type="match status" value="1"/>
</dbReference>